<keyword evidence="1" id="KW-1133">Transmembrane helix</keyword>
<dbReference type="Proteomes" id="UP000183208">
    <property type="component" value="Unassembled WGS sequence"/>
</dbReference>
<evidence type="ECO:0000256" key="1">
    <source>
        <dbReference type="SAM" id="Phobius"/>
    </source>
</evidence>
<dbReference type="AlphaFoldDB" id="A0A1H4RPV5"/>
<organism evidence="3 4">
    <name type="scientific">Bradyrhizobium lablabi</name>
    <dbReference type="NCBI Taxonomy" id="722472"/>
    <lineage>
        <taxon>Bacteria</taxon>
        <taxon>Pseudomonadati</taxon>
        <taxon>Pseudomonadota</taxon>
        <taxon>Alphaproteobacteria</taxon>
        <taxon>Hyphomicrobiales</taxon>
        <taxon>Nitrobacteraceae</taxon>
        <taxon>Bradyrhizobium</taxon>
    </lineage>
</organism>
<evidence type="ECO:0000259" key="2">
    <source>
        <dbReference type="Pfam" id="PF07589"/>
    </source>
</evidence>
<sequence>MTYIANGSPTGPQTQFSTFNTSGTLEYWTDPSLTQTATYTTPSVAINTSNSTLTAGTVQWAPGQASFHPGQNGEIAYYSFIAPITAVYALNASFGGLDFVGPTNTNVQILLDGVSLFLGNVGGFGAGPSFASNTLSMTAGDQLLFEVSFNVPNPRGSGPFYYDTTGISATLVTAVPEPSTWAMIILGFAGMGFMTYHRRAKPALMAA</sequence>
<protein>
    <submittedName>
        <fullName evidence="3">PEP-CTERM protein-sorting domain-containing protein</fullName>
    </submittedName>
</protein>
<evidence type="ECO:0000313" key="3">
    <source>
        <dbReference type="EMBL" id="SEC33930.1"/>
    </source>
</evidence>
<dbReference type="InterPro" id="IPR013424">
    <property type="entry name" value="Ice-binding_C"/>
</dbReference>
<feature type="transmembrane region" description="Helical" evidence="1">
    <location>
        <begin position="179"/>
        <end position="196"/>
    </location>
</feature>
<dbReference type="Pfam" id="PF07589">
    <property type="entry name" value="PEP-CTERM"/>
    <property type="match status" value="1"/>
</dbReference>
<dbReference type="NCBIfam" id="TIGR02595">
    <property type="entry name" value="PEP_CTERM"/>
    <property type="match status" value="1"/>
</dbReference>
<keyword evidence="1" id="KW-0472">Membrane</keyword>
<gene>
    <name evidence="3" type="ORF">SAMN05444171_1181</name>
</gene>
<dbReference type="RefSeq" id="WP_074816734.1">
    <property type="nucleotide sequence ID" value="NZ_FNTI01000001.1"/>
</dbReference>
<feature type="domain" description="Ice-binding protein C-terminal" evidence="2">
    <location>
        <begin position="174"/>
        <end position="199"/>
    </location>
</feature>
<accession>A0A1H4RPV5</accession>
<keyword evidence="1" id="KW-0812">Transmembrane</keyword>
<dbReference type="EMBL" id="FNTI01000001">
    <property type="protein sequence ID" value="SEC33930.1"/>
    <property type="molecule type" value="Genomic_DNA"/>
</dbReference>
<name>A0A1H4RPV5_9BRAD</name>
<evidence type="ECO:0000313" key="4">
    <source>
        <dbReference type="Proteomes" id="UP000183208"/>
    </source>
</evidence>
<reference evidence="3 4" key="1">
    <citation type="submission" date="2016-10" db="EMBL/GenBank/DDBJ databases">
        <authorList>
            <person name="de Groot N.N."/>
        </authorList>
    </citation>
    <scope>NUCLEOTIDE SEQUENCE [LARGE SCALE GENOMIC DNA]</scope>
    <source>
        <strain evidence="3 4">GAS522</strain>
    </source>
</reference>
<proteinExistence type="predicted"/>